<sequence length="97" mass="10725">MAEALKTRDKRSRPRTCVGCGEENPKREMFRVARDSAGGVAIDTSGRAPGRGAYLCRKRSCVESARKRNALARTLRVSLSPELYEELLALCPEEDPS</sequence>
<feature type="domain" description="YlxR" evidence="1">
    <location>
        <begin position="15"/>
        <end position="87"/>
    </location>
</feature>
<dbReference type="RefSeq" id="WP_274372347.1">
    <property type="nucleotide sequence ID" value="NZ_CP072943.1"/>
</dbReference>
<evidence type="ECO:0000313" key="3">
    <source>
        <dbReference type="Proteomes" id="UP000671879"/>
    </source>
</evidence>
<dbReference type="Gene3D" id="3.30.1230.10">
    <property type="entry name" value="YlxR-like"/>
    <property type="match status" value="1"/>
</dbReference>
<dbReference type="InterPro" id="IPR037465">
    <property type="entry name" value="YlxR"/>
</dbReference>
<dbReference type="PANTHER" id="PTHR34215">
    <property type="entry name" value="BLL0784 PROTEIN"/>
    <property type="match status" value="1"/>
</dbReference>
<dbReference type="InterPro" id="IPR035931">
    <property type="entry name" value="YlxR-like_sf"/>
</dbReference>
<dbReference type="InterPro" id="IPR007393">
    <property type="entry name" value="YlxR_dom"/>
</dbReference>
<keyword evidence="3" id="KW-1185">Reference proteome</keyword>
<dbReference type="SUPFAM" id="SSF64376">
    <property type="entry name" value="YlxR-like"/>
    <property type="match status" value="1"/>
</dbReference>
<proteinExistence type="predicted"/>
<dbReference type="NCBIfam" id="NF047356">
    <property type="entry name" value="RNA_bind_RnpM"/>
    <property type="match status" value="1"/>
</dbReference>
<dbReference type="KEGG" id="aram:KAR29_07250"/>
<evidence type="ECO:0000313" key="2">
    <source>
        <dbReference type="EMBL" id="QTX31203.1"/>
    </source>
</evidence>
<gene>
    <name evidence="2" type="ORF">KAR29_07250</name>
</gene>
<evidence type="ECO:0000259" key="1">
    <source>
        <dbReference type="Pfam" id="PF04296"/>
    </source>
</evidence>
<reference evidence="3" key="1">
    <citation type="submission" date="2021-04" db="EMBL/GenBank/DDBJ databases">
        <title>A novel Synergistetes isolate from a pyrite-forming mixed culture.</title>
        <authorList>
            <person name="Bunk B."/>
            <person name="Sproer C."/>
            <person name="Spring S."/>
            <person name="Pester M."/>
        </authorList>
    </citation>
    <scope>NUCLEOTIDE SEQUENCE [LARGE SCALE GENOMIC DNA]</scope>
    <source>
        <strain evidence="3">J.5.4.2-T.3.5.2</strain>
    </source>
</reference>
<name>A0A9Q7A959_9BACT</name>
<dbReference type="AlphaFoldDB" id="A0A9Q7A959"/>
<organism evidence="2 3">
    <name type="scientific">Aminithiophilus ramosus</name>
    <dbReference type="NCBI Taxonomy" id="3029084"/>
    <lineage>
        <taxon>Bacteria</taxon>
        <taxon>Thermotogati</taxon>
        <taxon>Synergistota</taxon>
        <taxon>Synergistia</taxon>
        <taxon>Synergistales</taxon>
        <taxon>Aminithiophilaceae</taxon>
        <taxon>Aminithiophilus</taxon>
    </lineage>
</organism>
<protein>
    <submittedName>
        <fullName evidence="2">YlxR family protein</fullName>
    </submittedName>
</protein>
<dbReference type="EMBL" id="CP072943">
    <property type="protein sequence ID" value="QTX31203.1"/>
    <property type="molecule type" value="Genomic_DNA"/>
</dbReference>
<dbReference type="Pfam" id="PF04296">
    <property type="entry name" value="YlxR"/>
    <property type="match status" value="1"/>
</dbReference>
<dbReference type="Proteomes" id="UP000671879">
    <property type="component" value="Chromosome"/>
</dbReference>
<dbReference type="PANTHER" id="PTHR34215:SF1">
    <property type="entry name" value="YLXR DOMAIN-CONTAINING PROTEIN"/>
    <property type="match status" value="1"/>
</dbReference>
<accession>A0A9Q7A959</accession>